<dbReference type="PANTHER" id="PTHR23080">
    <property type="entry name" value="THAP DOMAIN PROTEIN"/>
    <property type="match status" value="1"/>
</dbReference>
<evidence type="ECO:0000313" key="2">
    <source>
        <dbReference type="EMBL" id="KAJ8314915.1"/>
    </source>
</evidence>
<dbReference type="Pfam" id="PF13613">
    <property type="entry name" value="HTH_Tnp_4"/>
    <property type="match status" value="1"/>
</dbReference>
<sequence>HCSHGTCKSDSRYPDKFNGALFIPFAKTRTDLGKCLRWISLCRRPHSQLNKEKIIKHTYICSKTNTNFNFNTLNTTQSPIRNRFEFYTGMTYARFLMLLSFLFPSENGNHNPVVYDSKRKEIHQDKFPLSEQVFLYLCRLRNGLSIKDLAFRFNIKVQTVSTVMNSIAKYMYARLGSLSHWPTHN</sequence>
<feature type="non-terminal residue" evidence="2">
    <location>
        <position position="185"/>
    </location>
</feature>
<evidence type="ECO:0000313" key="3">
    <source>
        <dbReference type="Proteomes" id="UP001217089"/>
    </source>
</evidence>
<organism evidence="2 3">
    <name type="scientific">Tegillarca granosa</name>
    <name type="common">Malaysian cockle</name>
    <name type="synonym">Anadara granosa</name>
    <dbReference type="NCBI Taxonomy" id="220873"/>
    <lineage>
        <taxon>Eukaryota</taxon>
        <taxon>Metazoa</taxon>
        <taxon>Spiralia</taxon>
        <taxon>Lophotrochozoa</taxon>
        <taxon>Mollusca</taxon>
        <taxon>Bivalvia</taxon>
        <taxon>Autobranchia</taxon>
        <taxon>Pteriomorphia</taxon>
        <taxon>Arcoida</taxon>
        <taxon>Arcoidea</taxon>
        <taxon>Arcidae</taxon>
        <taxon>Tegillarca</taxon>
    </lineage>
</organism>
<reference evidence="2 3" key="1">
    <citation type="submission" date="2022-12" db="EMBL/GenBank/DDBJ databases">
        <title>Chromosome-level genome of Tegillarca granosa.</title>
        <authorList>
            <person name="Kim J."/>
        </authorList>
    </citation>
    <scope>NUCLEOTIDE SEQUENCE [LARGE SCALE GENOMIC DNA]</scope>
    <source>
        <strain evidence="2">Teg-2019</strain>
        <tissue evidence="2">Adductor muscle</tissue>
    </source>
</reference>
<proteinExistence type="predicted"/>
<dbReference type="EMBL" id="JARBDR010000337">
    <property type="protein sequence ID" value="KAJ8314915.1"/>
    <property type="molecule type" value="Genomic_DNA"/>
</dbReference>
<feature type="domain" description="Transposase Helix-turn-helix" evidence="1">
    <location>
        <begin position="128"/>
        <end position="176"/>
    </location>
</feature>
<comment type="caution">
    <text evidence="2">The sequence shown here is derived from an EMBL/GenBank/DDBJ whole genome shotgun (WGS) entry which is preliminary data.</text>
</comment>
<feature type="non-terminal residue" evidence="2">
    <location>
        <position position="1"/>
    </location>
</feature>
<dbReference type="Proteomes" id="UP001217089">
    <property type="component" value="Unassembled WGS sequence"/>
</dbReference>
<keyword evidence="3" id="KW-1185">Reference proteome</keyword>
<gene>
    <name evidence="2" type="ORF">KUTeg_007065</name>
</gene>
<protein>
    <recommendedName>
        <fullName evidence="1">Transposase Helix-turn-helix domain-containing protein</fullName>
    </recommendedName>
</protein>
<dbReference type="InterPro" id="IPR027805">
    <property type="entry name" value="Transposase_HTH_dom"/>
</dbReference>
<name>A0ABQ9FC58_TEGGR</name>
<evidence type="ECO:0000259" key="1">
    <source>
        <dbReference type="Pfam" id="PF13613"/>
    </source>
</evidence>
<accession>A0ABQ9FC58</accession>